<dbReference type="Proteomes" id="UP001234581">
    <property type="component" value="Unassembled WGS sequence"/>
</dbReference>
<evidence type="ECO:0000313" key="3">
    <source>
        <dbReference type="Proteomes" id="UP001234581"/>
    </source>
</evidence>
<organism evidence="2 3">
    <name type="scientific">Lichtheimia ornata</name>
    <dbReference type="NCBI Taxonomy" id="688661"/>
    <lineage>
        <taxon>Eukaryota</taxon>
        <taxon>Fungi</taxon>
        <taxon>Fungi incertae sedis</taxon>
        <taxon>Mucoromycota</taxon>
        <taxon>Mucoromycotina</taxon>
        <taxon>Mucoromycetes</taxon>
        <taxon>Mucorales</taxon>
        <taxon>Lichtheimiaceae</taxon>
        <taxon>Lichtheimia</taxon>
    </lineage>
</organism>
<accession>A0AAD7XVS0</accession>
<protein>
    <submittedName>
        <fullName evidence="2">Uncharacterized protein</fullName>
    </submittedName>
</protein>
<comment type="caution">
    <text evidence="2">The sequence shown here is derived from an EMBL/GenBank/DDBJ whole genome shotgun (WGS) entry which is preliminary data.</text>
</comment>
<sequence>MTSQRVSKFMEHQNEMVGFYNDHAPPPPPPYSERDQLLLSSSPPPSLLPQIPGYHSVQHKHSRIPPSSSTACDIPKSAKHYNYCTSTRQQINSMLQQFRQYMNNRRANRREKRPQDGKTNPFE</sequence>
<gene>
    <name evidence="2" type="ORF">O0I10_012472</name>
</gene>
<proteinExistence type="predicted"/>
<dbReference type="AlphaFoldDB" id="A0AAD7XVS0"/>
<dbReference type="RefSeq" id="XP_058336866.1">
    <property type="nucleotide sequence ID" value="XM_058492373.1"/>
</dbReference>
<feature type="region of interest" description="Disordered" evidence="1">
    <location>
        <begin position="103"/>
        <end position="123"/>
    </location>
</feature>
<keyword evidence="3" id="KW-1185">Reference proteome</keyword>
<name>A0AAD7XVS0_9FUNG</name>
<feature type="region of interest" description="Disordered" evidence="1">
    <location>
        <begin position="18"/>
        <end position="72"/>
    </location>
</feature>
<reference evidence="2 3" key="1">
    <citation type="submission" date="2023-03" db="EMBL/GenBank/DDBJ databases">
        <title>Genome sequence of Lichtheimia ornata CBS 291.66.</title>
        <authorList>
            <person name="Mohabir J.T."/>
            <person name="Shea T.P."/>
            <person name="Kurbessoian T."/>
            <person name="Berby B."/>
            <person name="Fontaine J."/>
            <person name="Livny J."/>
            <person name="Gnirke A."/>
            <person name="Stajich J.E."/>
            <person name="Cuomo C.A."/>
        </authorList>
    </citation>
    <scope>NUCLEOTIDE SEQUENCE [LARGE SCALE GENOMIC DNA]</scope>
    <source>
        <strain evidence="2">CBS 291.66</strain>
    </source>
</reference>
<dbReference type="EMBL" id="JARTCD010000128">
    <property type="protein sequence ID" value="KAJ8651952.1"/>
    <property type="molecule type" value="Genomic_DNA"/>
</dbReference>
<evidence type="ECO:0000256" key="1">
    <source>
        <dbReference type="SAM" id="MobiDB-lite"/>
    </source>
</evidence>
<evidence type="ECO:0000313" key="2">
    <source>
        <dbReference type="EMBL" id="KAJ8651952.1"/>
    </source>
</evidence>
<dbReference type="GeneID" id="83219816"/>